<dbReference type="GO" id="GO:0006384">
    <property type="term" value="P:transcription initiation at RNA polymerase III promoter"/>
    <property type="evidence" value="ECO:0007669"/>
    <property type="project" value="EnsemblFungi"/>
</dbReference>
<evidence type="ECO:0000256" key="1">
    <source>
        <dbReference type="ARBA" id="ARBA00004123"/>
    </source>
</evidence>
<feature type="domain" description="RNA polymerase Rpb5 N-terminal" evidence="7">
    <location>
        <begin position="5"/>
        <end position="91"/>
    </location>
</feature>
<evidence type="ECO:0000256" key="2">
    <source>
        <dbReference type="ARBA" id="ARBA00020809"/>
    </source>
</evidence>
<dbReference type="GO" id="GO:0006386">
    <property type="term" value="P:termination of RNA polymerase III transcription"/>
    <property type="evidence" value="ECO:0007669"/>
    <property type="project" value="EnsemblFungi"/>
</dbReference>
<dbReference type="GO" id="GO:0006362">
    <property type="term" value="P:transcription elongation by RNA polymerase I"/>
    <property type="evidence" value="ECO:0007669"/>
    <property type="project" value="EnsemblFungi"/>
</dbReference>
<sequence length="208" mass="24447">MCDQEELRKLWLCQKTIYQMMKDRGYTVSETDAEMSIEEFKKAYPSLVTTGSKHALSMLFQHSSETKRQLFVFFPDSAYFKAKDIKLYISTLGKQNIYNGIIVCKDTLKAHSLKALDEARKDYDLELFYIRELLFNITKHKDVPRHTLLTEEEKQHLLKERKVGENKLRKILTSDVVNRYYGGKRGQVFRITRQSETAGISIDYRLVE</sequence>
<comment type="similarity">
    <text evidence="5">Belongs to the archaeal Rpo5/eukaryotic RPB5 RNA polymerase subunit family.</text>
</comment>
<dbReference type="GO" id="GO:0005666">
    <property type="term" value="C:RNA polymerase III complex"/>
    <property type="evidence" value="ECO:0007669"/>
    <property type="project" value="EnsemblFungi"/>
</dbReference>
<dbReference type="OrthoDB" id="248779at2759"/>
<dbReference type="Gene3D" id="3.90.940.20">
    <property type="entry name" value="RPB5-like RNA polymerase subunit"/>
    <property type="match status" value="1"/>
</dbReference>
<dbReference type="Proteomes" id="UP000185944">
    <property type="component" value="Unassembled WGS sequence"/>
</dbReference>
<proteinExistence type="inferred from homology"/>
<gene>
    <name evidence="8" type="ORF">NEDG_01472</name>
</gene>
<dbReference type="STRING" id="1805483.A0A177ED99"/>
<evidence type="ECO:0000313" key="8">
    <source>
        <dbReference type="EMBL" id="OAG29925.1"/>
    </source>
</evidence>
<evidence type="ECO:0000256" key="4">
    <source>
        <dbReference type="ARBA" id="ARBA00023242"/>
    </source>
</evidence>
<dbReference type="GO" id="GO:0003677">
    <property type="term" value="F:DNA binding"/>
    <property type="evidence" value="ECO:0007669"/>
    <property type="project" value="InterPro"/>
</dbReference>
<dbReference type="AlphaFoldDB" id="A0A177ED99"/>
<dbReference type="SUPFAM" id="SSF55287">
    <property type="entry name" value="RPB5-like RNA polymerase subunit"/>
    <property type="match status" value="1"/>
</dbReference>
<comment type="subcellular location">
    <subcellularLocation>
        <location evidence="1">Nucleus</location>
    </subcellularLocation>
</comment>
<dbReference type="Pfam" id="PF01191">
    <property type="entry name" value="RNA_pol_Rpb5_C"/>
    <property type="match status" value="1"/>
</dbReference>
<keyword evidence="9" id="KW-1185">Reference proteome</keyword>
<dbReference type="GO" id="GO:0042797">
    <property type="term" value="P:tRNA transcription by RNA polymerase III"/>
    <property type="evidence" value="ECO:0007669"/>
    <property type="project" value="EnsemblFungi"/>
</dbReference>
<evidence type="ECO:0000259" key="6">
    <source>
        <dbReference type="Pfam" id="PF01191"/>
    </source>
</evidence>
<dbReference type="Gene3D" id="3.40.1340.10">
    <property type="entry name" value="RNA polymerase, Rpb5, N-terminal domain"/>
    <property type="match status" value="1"/>
</dbReference>
<dbReference type="GO" id="GO:0006368">
    <property type="term" value="P:transcription elongation by RNA polymerase II"/>
    <property type="evidence" value="ECO:0007669"/>
    <property type="project" value="EnsemblFungi"/>
</dbReference>
<dbReference type="SUPFAM" id="SSF53036">
    <property type="entry name" value="Eukaryotic RPB5 N-terminal domain"/>
    <property type="match status" value="1"/>
</dbReference>
<dbReference type="GO" id="GO:0003968">
    <property type="term" value="F:RNA-directed RNA polymerase activity"/>
    <property type="evidence" value="ECO:0007669"/>
    <property type="project" value="EnsemblFungi"/>
</dbReference>
<dbReference type="PANTHER" id="PTHR10535:SF0">
    <property type="entry name" value="DNA-DIRECTED RNA POLYMERASES I, II, AND III SUBUNIT RPABC1"/>
    <property type="match status" value="1"/>
</dbReference>
<dbReference type="FunFam" id="3.90.940.20:FF:000001">
    <property type="entry name" value="DNA-directed RNA polymerases I, II, and III subunit RPABC1"/>
    <property type="match status" value="1"/>
</dbReference>
<dbReference type="GO" id="GO:0006363">
    <property type="term" value="P:termination of RNA polymerase I transcription"/>
    <property type="evidence" value="ECO:0007669"/>
    <property type="project" value="EnsemblFungi"/>
</dbReference>
<dbReference type="InterPro" id="IPR014381">
    <property type="entry name" value="Arch_Rpo5/euc_Rpb5"/>
</dbReference>
<dbReference type="GeneID" id="93647822"/>
<dbReference type="VEuPathDB" id="MicrosporidiaDB:NEDG_01472"/>
<dbReference type="RefSeq" id="XP_067544477.1">
    <property type="nucleotide sequence ID" value="XM_067688890.1"/>
</dbReference>
<dbReference type="Pfam" id="PF03871">
    <property type="entry name" value="RNA_pol_Rpb5_N"/>
    <property type="match status" value="1"/>
</dbReference>
<comment type="caution">
    <text evidence="8">The sequence shown here is derived from an EMBL/GenBank/DDBJ whole genome shotgun (WGS) entry which is preliminary data.</text>
</comment>
<accession>A0A177ED99</accession>
<dbReference type="EMBL" id="LTDL01000038">
    <property type="protein sequence ID" value="OAG29925.1"/>
    <property type="molecule type" value="Genomic_DNA"/>
</dbReference>
<evidence type="ECO:0000259" key="7">
    <source>
        <dbReference type="Pfam" id="PF03871"/>
    </source>
</evidence>
<dbReference type="GO" id="GO:0003899">
    <property type="term" value="F:DNA-directed RNA polymerase activity"/>
    <property type="evidence" value="ECO:0007669"/>
    <property type="project" value="EnsemblFungi"/>
</dbReference>
<dbReference type="InterPro" id="IPR005571">
    <property type="entry name" value="RNA_pol_Rpb5_N"/>
</dbReference>
<dbReference type="GO" id="GO:0006367">
    <property type="term" value="P:transcription initiation at RNA polymerase II promoter"/>
    <property type="evidence" value="ECO:0007669"/>
    <property type="project" value="EnsemblFungi"/>
</dbReference>
<dbReference type="InterPro" id="IPR036710">
    <property type="entry name" value="RNA_pol_Rpb5_N_sf"/>
</dbReference>
<evidence type="ECO:0000313" key="9">
    <source>
        <dbReference type="Proteomes" id="UP000185944"/>
    </source>
</evidence>
<name>A0A177ED99_9MICR</name>
<dbReference type="PANTHER" id="PTHR10535">
    <property type="entry name" value="DNA-DIRECTED RNA POLYMERASES I, II, AND III SUBUNIT RPABC1"/>
    <property type="match status" value="1"/>
</dbReference>
<keyword evidence="8" id="KW-0240">DNA-directed RNA polymerase</keyword>
<dbReference type="PIRSF" id="PIRSF000747">
    <property type="entry name" value="RPB5"/>
    <property type="match status" value="1"/>
</dbReference>
<reference evidence="8 9" key="1">
    <citation type="submission" date="2016-02" db="EMBL/GenBank/DDBJ databases">
        <title>Discovery of a natural microsporidian pathogen with a broad tissue tropism in Caenorhabditis elegans.</title>
        <authorList>
            <person name="Luallen R.J."/>
            <person name="Reinke A.W."/>
            <person name="Tong L."/>
            <person name="Botts M.R."/>
            <person name="Felix M.-A."/>
            <person name="Troemel E.R."/>
        </authorList>
    </citation>
    <scope>NUCLEOTIDE SEQUENCE [LARGE SCALE GENOMIC DNA]</scope>
    <source>
        <strain evidence="8 9">JUm2807</strain>
    </source>
</reference>
<organism evidence="8 9">
    <name type="scientific">Nematocida displodere</name>
    <dbReference type="NCBI Taxonomy" id="1805483"/>
    <lineage>
        <taxon>Eukaryota</taxon>
        <taxon>Fungi</taxon>
        <taxon>Fungi incertae sedis</taxon>
        <taxon>Microsporidia</taxon>
        <taxon>Nematocida</taxon>
    </lineage>
</organism>
<dbReference type="GO" id="GO:0005736">
    <property type="term" value="C:RNA polymerase I complex"/>
    <property type="evidence" value="ECO:0007669"/>
    <property type="project" value="EnsemblFungi"/>
</dbReference>
<keyword evidence="4" id="KW-0539">Nucleus</keyword>
<dbReference type="GO" id="GO:0005665">
    <property type="term" value="C:RNA polymerase II, core complex"/>
    <property type="evidence" value="ECO:0007669"/>
    <property type="project" value="EnsemblFungi"/>
</dbReference>
<dbReference type="GO" id="GO:0006361">
    <property type="term" value="P:transcription initiation at RNA polymerase I promoter"/>
    <property type="evidence" value="ECO:0007669"/>
    <property type="project" value="EnsemblFungi"/>
</dbReference>
<dbReference type="InterPro" id="IPR035913">
    <property type="entry name" value="RPB5-like_sf"/>
</dbReference>
<evidence type="ECO:0000256" key="3">
    <source>
        <dbReference type="ARBA" id="ARBA00023163"/>
    </source>
</evidence>
<protein>
    <recommendedName>
        <fullName evidence="2">DNA-directed RNA polymerases I, II, and III subunit RPABC1</fullName>
    </recommendedName>
</protein>
<dbReference type="InterPro" id="IPR000783">
    <property type="entry name" value="RNA_pol_subH/Rpb5_C"/>
</dbReference>
<keyword evidence="3" id="KW-0804">Transcription</keyword>
<feature type="domain" description="RNA polymerase subunit H/Rpb5 C-terminal" evidence="6">
    <location>
        <begin position="135"/>
        <end position="207"/>
    </location>
</feature>
<evidence type="ECO:0000256" key="5">
    <source>
        <dbReference type="ARBA" id="ARBA00025765"/>
    </source>
</evidence>